<protein>
    <submittedName>
        <fullName evidence="1">Uncharacterized protein</fullName>
    </submittedName>
</protein>
<evidence type="ECO:0000313" key="2">
    <source>
        <dbReference type="Proteomes" id="UP000299102"/>
    </source>
</evidence>
<dbReference type="Proteomes" id="UP000299102">
    <property type="component" value="Unassembled WGS sequence"/>
</dbReference>
<evidence type="ECO:0000313" key="1">
    <source>
        <dbReference type="EMBL" id="GBP83628.1"/>
    </source>
</evidence>
<dbReference type="AlphaFoldDB" id="A0A4C1Z6X4"/>
<accession>A0A4C1Z6X4</accession>
<organism evidence="1 2">
    <name type="scientific">Eumeta variegata</name>
    <name type="common">Bagworm moth</name>
    <name type="synonym">Eumeta japonica</name>
    <dbReference type="NCBI Taxonomy" id="151549"/>
    <lineage>
        <taxon>Eukaryota</taxon>
        <taxon>Metazoa</taxon>
        <taxon>Ecdysozoa</taxon>
        <taxon>Arthropoda</taxon>
        <taxon>Hexapoda</taxon>
        <taxon>Insecta</taxon>
        <taxon>Pterygota</taxon>
        <taxon>Neoptera</taxon>
        <taxon>Endopterygota</taxon>
        <taxon>Lepidoptera</taxon>
        <taxon>Glossata</taxon>
        <taxon>Ditrysia</taxon>
        <taxon>Tineoidea</taxon>
        <taxon>Psychidae</taxon>
        <taxon>Oiketicinae</taxon>
        <taxon>Eumeta</taxon>
    </lineage>
</organism>
<sequence>MAVLANYTKEITSSSCCELRLRRVTASSLALCWKSLSISWQSNFPSIANERVRPLSDSGGRPPSSALCQRMI</sequence>
<name>A0A4C1Z6X4_EUMVA</name>
<dbReference type="EMBL" id="BGZK01001630">
    <property type="protein sequence ID" value="GBP83628.1"/>
    <property type="molecule type" value="Genomic_DNA"/>
</dbReference>
<proteinExistence type="predicted"/>
<reference evidence="1 2" key="1">
    <citation type="journal article" date="2019" name="Commun. Biol.">
        <title>The bagworm genome reveals a unique fibroin gene that provides high tensile strength.</title>
        <authorList>
            <person name="Kono N."/>
            <person name="Nakamura H."/>
            <person name="Ohtoshi R."/>
            <person name="Tomita M."/>
            <person name="Numata K."/>
            <person name="Arakawa K."/>
        </authorList>
    </citation>
    <scope>NUCLEOTIDE SEQUENCE [LARGE SCALE GENOMIC DNA]</scope>
</reference>
<comment type="caution">
    <text evidence="1">The sequence shown here is derived from an EMBL/GenBank/DDBJ whole genome shotgun (WGS) entry which is preliminary data.</text>
</comment>
<keyword evidence="2" id="KW-1185">Reference proteome</keyword>
<gene>
    <name evidence="1" type="ORF">EVAR_60327_1</name>
</gene>